<evidence type="ECO:0000256" key="5">
    <source>
        <dbReference type="ARBA" id="ARBA00022989"/>
    </source>
</evidence>
<evidence type="ECO:0000256" key="4">
    <source>
        <dbReference type="ARBA" id="ARBA00022692"/>
    </source>
</evidence>
<evidence type="ECO:0000259" key="8">
    <source>
        <dbReference type="Pfam" id="PF04239"/>
    </source>
</evidence>
<dbReference type="EMBL" id="JBHUHQ010000021">
    <property type="protein sequence ID" value="MFD2046347.1"/>
    <property type="molecule type" value="Genomic_DNA"/>
</dbReference>
<comment type="caution">
    <text evidence="10">The sequence shown here is derived from an EMBL/GenBank/DDBJ whole genome shotgun (WGS) entry which is preliminary data.</text>
</comment>
<reference evidence="11" key="1">
    <citation type="journal article" date="2019" name="Int. J. Syst. Evol. Microbiol.">
        <title>The Global Catalogue of Microorganisms (GCM) 10K type strain sequencing project: providing services to taxonomists for standard genome sequencing and annotation.</title>
        <authorList>
            <consortium name="The Broad Institute Genomics Platform"/>
            <consortium name="The Broad Institute Genome Sequencing Center for Infectious Disease"/>
            <person name="Wu L."/>
            <person name="Ma J."/>
        </authorList>
    </citation>
    <scope>NUCLEOTIDE SEQUENCE [LARGE SCALE GENOMIC DNA]</scope>
    <source>
        <strain evidence="11">R28</strain>
    </source>
</reference>
<evidence type="ECO:0000256" key="3">
    <source>
        <dbReference type="ARBA" id="ARBA00022475"/>
    </source>
</evidence>
<evidence type="ECO:0000313" key="11">
    <source>
        <dbReference type="Proteomes" id="UP001597383"/>
    </source>
</evidence>
<protein>
    <submittedName>
        <fullName evidence="10">YetF domain-containing protein</fullName>
    </submittedName>
</protein>
<dbReference type="Pfam" id="PF20730">
    <property type="entry name" value="YetF_N"/>
    <property type="match status" value="1"/>
</dbReference>
<name>A0ABW4W744_9BACI</name>
<feature type="domain" description="YetF C-terminal" evidence="8">
    <location>
        <begin position="81"/>
        <end position="215"/>
    </location>
</feature>
<dbReference type="RefSeq" id="WP_377556696.1">
    <property type="nucleotide sequence ID" value="NZ_JBHUHQ010000021.1"/>
</dbReference>
<evidence type="ECO:0000256" key="1">
    <source>
        <dbReference type="ARBA" id="ARBA00004651"/>
    </source>
</evidence>
<evidence type="ECO:0000256" key="6">
    <source>
        <dbReference type="ARBA" id="ARBA00023136"/>
    </source>
</evidence>
<gene>
    <name evidence="10" type="ORF">ACFSJF_18895</name>
</gene>
<keyword evidence="3" id="KW-1003">Cell membrane</keyword>
<keyword evidence="4 7" id="KW-0812">Transmembrane</keyword>
<sequence length="227" mass="25389">MELNELLIRIATGFLVLFILTRILGRKEISQMTFFNFVSAIAIGSIAANLVVSSNLSIRNGILALIGWTIFTLLMDFIDIKSKKGRMVVTGSPVIVIKEGKLVDKALRTSRLDLDSLNAMLRQQKIFSIADVDYAIFETNGKLSVQRKENKNTVTKLDLNIPSKSKIYPIPTEVISDGIILTNNLDKLNLDINWVKQQLKQFGVNSISDVLFAQIQTDGTLFIDKKE</sequence>
<feature type="transmembrane region" description="Helical" evidence="7">
    <location>
        <begin position="32"/>
        <end position="52"/>
    </location>
</feature>
<feature type="domain" description="YetF-like N-terminal transmembrane" evidence="9">
    <location>
        <begin position="5"/>
        <end position="78"/>
    </location>
</feature>
<evidence type="ECO:0000256" key="2">
    <source>
        <dbReference type="ARBA" id="ARBA00006448"/>
    </source>
</evidence>
<dbReference type="PANTHER" id="PTHR34582">
    <property type="entry name" value="UPF0702 TRANSMEMBRANE PROTEIN YCAP"/>
    <property type="match status" value="1"/>
</dbReference>
<comment type="similarity">
    <text evidence="2">Belongs to the UPF0702 family.</text>
</comment>
<dbReference type="InterPro" id="IPR023090">
    <property type="entry name" value="UPF0702_alpha/beta_dom_sf"/>
</dbReference>
<comment type="subcellular location">
    <subcellularLocation>
        <location evidence="1">Cell membrane</location>
        <topology evidence="1">Multi-pass membrane protein</topology>
    </subcellularLocation>
</comment>
<keyword evidence="11" id="KW-1185">Reference proteome</keyword>
<organism evidence="10 11">
    <name type="scientific">Ornithinibacillus salinisoli</name>
    <dbReference type="NCBI Taxonomy" id="1848459"/>
    <lineage>
        <taxon>Bacteria</taxon>
        <taxon>Bacillati</taxon>
        <taxon>Bacillota</taxon>
        <taxon>Bacilli</taxon>
        <taxon>Bacillales</taxon>
        <taxon>Bacillaceae</taxon>
        <taxon>Ornithinibacillus</taxon>
    </lineage>
</organism>
<dbReference type="InterPro" id="IPR007353">
    <property type="entry name" value="DUF421"/>
</dbReference>
<evidence type="ECO:0000256" key="7">
    <source>
        <dbReference type="SAM" id="Phobius"/>
    </source>
</evidence>
<dbReference type="PANTHER" id="PTHR34582:SF7">
    <property type="entry name" value="UPF0702 TRANSMEMBRANE PROTEIN YDFS"/>
    <property type="match status" value="1"/>
</dbReference>
<evidence type="ECO:0000313" key="10">
    <source>
        <dbReference type="EMBL" id="MFD2046347.1"/>
    </source>
</evidence>
<proteinExistence type="inferred from homology"/>
<dbReference type="Pfam" id="PF04239">
    <property type="entry name" value="DUF421"/>
    <property type="match status" value="1"/>
</dbReference>
<dbReference type="Gene3D" id="3.30.240.20">
    <property type="entry name" value="bsu07140 like domains"/>
    <property type="match status" value="2"/>
</dbReference>
<feature type="transmembrane region" description="Helical" evidence="7">
    <location>
        <begin position="6"/>
        <end position="25"/>
    </location>
</feature>
<keyword evidence="5 7" id="KW-1133">Transmembrane helix</keyword>
<evidence type="ECO:0000259" key="9">
    <source>
        <dbReference type="Pfam" id="PF20730"/>
    </source>
</evidence>
<keyword evidence="6 7" id="KW-0472">Membrane</keyword>
<accession>A0ABW4W744</accession>
<dbReference type="Proteomes" id="UP001597383">
    <property type="component" value="Unassembled WGS sequence"/>
</dbReference>
<feature type="transmembrane region" description="Helical" evidence="7">
    <location>
        <begin position="58"/>
        <end position="78"/>
    </location>
</feature>
<dbReference type="InterPro" id="IPR048454">
    <property type="entry name" value="YetF_N"/>
</dbReference>